<reference evidence="2" key="1">
    <citation type="submission" date="2021-02" db="EMBL/GenBank/DDBJ databases">
        <authorList>
            <person name="Han P."/>
        </authorList>
    </citation>
    <scope>NUCLEOTIDE SEQUENCE</scope>
    <source>
        <strain evidence="2">Candidatus Nitrosotenuis uzonensis 5A</strain>
    </source>
</reference>
<gene>
    <name evidence="2" type="primary">phbC</name>
    <name evidence="2" type="ORF">NUZ5A_20147</name>
</gene>
<dbReference type="InterPro" id="IPR051321">
    <property type="entry name" value="PHA/PHB_synthase"/>
</dbReference>
<name>A0A812F3U1_9ARCH</name>
<comment type="caution">
    <text evidence="2">The sequence shown here is derived from an EMBL/GenBank/DDBJ whole genome shotgun (WGS) entry which is preliminary data.</text>
</comment>
<dbReference type="PANTHER" id="PTHR36837:SF2">
    <property type="entry name" value="POLY(3-HYDROXYALKANOATE) POLYMERASE SUBUNIT PHAC"/>
    <property type="match status" value="1"/>
</dbReference>
<dbReference type="RefSeq" id="WP_205097786.1">
    <property type="nucleotide sequence ID" value="NZ_CAJNAQ010000002.1"/>
</dbReference>
<keyword evidence="2" id="KW-0808">Transferase</keyword>
<dbReference type="Proteomes" id="UP000655759">
    <property type="component" value="Unassembled WGS sequence"/>
</dbReference>
<keyword evidence="2" id="KW-0012">Acyltransferase</keyword>
<feature type="domain" description="AB hydrolase-1" evidence="1">
    <location>
        <begin position="172"/>
        <end position="417"/>
    </location>
</feature>
<protein>
    <submittedName>
        <fullName evidence="2">Poly-beta-hydroxybutyrate polymerase</fullName>
        <ecNumber evidence="2">2.3.1.-</ecNumber>
    </submittedName>
</protein>
<dbReference type="EMBL" id="CAJNAQ010000002">
    <property type="protein sequence ID" value="CAE6486479.1"/>
    <property type="molecule type" value="Genomic_DNA"/>
</dbReference>
<dbReference type="Gene3D" id="3.40.50.1820">
    <property type="entry name" value="alpha/beta hydrolase"/>
    <property type="match status" value="1"/>
</dbReference>
<proteinExistence type="predicted"/>
<dbReference type="Pfam" id="PF00561">
    <property type="entry name" value="Abhydrolase_1"/>
    <property type="match status" value="1"/>
</dbReference>
<evidence type="ECO:0000259" key="1">
    <source>
        <dbReference type="Pfam" id="PF00561"/>
    </source>
</evidence>
<accession>A0A812F3U1</accession>
<sequence>MPKLNDASKLQNIFSVYRDYWYCWYDFALKYNTAFFEATTKSLESFLNVRAEPTDKIQKTVLTTFDSALRQKLNEESFASSLASLVNARSRFVKLFGYDKIYNNFADFYLTGSRALEPIRDNVNRTPSEIIQMNGKFSLIHYKAVVKQKYKTPILVVYSLINRHYILDLLPKVSVINGLLKQGFDVYATDWGTPDSTYKDMTIEDYAHEYVENAVDKIKEITGSEKISLFGYCWGGIFVLIHASIHPENVKNLVLHAVPIDLEKTNTVIENWTKHIDADKLVNTFGNIPGWFLNAAFIMRNPIDALSKYWRYFSEPRNLDEIIQFFAIEGWLYDSVPIIGPVYRDIINQIYKKNLLIKNKMKVGSDLVDLRKITMPVLNIIGTKDDLVPPSSSKSVMNVISSNDKKLIEFPTGHVGLCTSPAAHKELWPEVAKWLAQRSL</sequence>
<dbReference type="AlphaFoldDB" id="A0A812F3U1"/>
<evidence type="ECO:0000313" key="2">
    <source>
        <dbReference type="EMBL" id="CAE6486479.1"/>
    </source>
</evidence>
<dbReference type="InterPro" id="IPR000073">
    <property type="entry name" value="AB_hydrolase_1"/>
</dbReference>
<evidence type="ECO:0000313" key="3">
    <source>
        <dbReference type="Proteomes" id="UP000655759"/>
    </source>
</evidence>
<organism evidence="2 3">
    <name type="scientific">Candidatus Nitrosotenuis uzonensis</name>
    <dbReference type="NCBI Taxonomy" id="1407055"/>
    <lineage>
        <taxon>Archaea</taxon>
        <taxon>Nitrososphaerota</taxon>
        <taxon>Candidatus Nitrosotenuis</taxon>
    </lineage>
</organism>
<dbReference type="EC" id="2.3.1.-" evidence="2"/>
<dbReference type="InterPro" id="IPR029058">
    <property type="entry name" value="AB_hydrolase_fold"/>
</dbReference>
<dbReference type="GO" id="GO:0016746">
    <property type="term" value="F:acyltransferase activity"/>
    <property type="evidence" value="ECO:0007669"/>
    <property type="project" value="UniProtKB-KW"/>
</dbReference>
<dbReference type="PANTHER" id="PTHR36837">
    <property type="entry name" value="POLY(3-HYDROXYALKANOATE) POLYMERASE SUBUNIT PHAC"/>
    <property type="match status" value="1"/>
</dbReference>
<dbReference type="SUPFAM" id="SSF53474">
    <property type="entry name" value="alpha/beta-Hydrolases"/>
    <property type="match status" value="1"/>
</dbReference>